<keyword evidence="1" id="KW-0808">Transferase</keyword>
<protein>
    <submittedName>
        <fullName evidence="1">Glycosyl transferase</fullName>
    </submittedName>
</protein>
<dbReference type="Gene3D" id="3.40.50.2000">
    <property type="entry name" value="Glycogen Phosphorylase B"/>
    <property type="match status" value="2"/>
</dbReference>
<accession>A0A176X561</accession>
<dbReference type="InterPro" id="IPR050194">
    <property type="entry name" value="Glycosyltransferase_grp1"/>
</dbReference>
<evidence type="ECO:0000313" key="2">
    <source>
        <dbReference type="Proteomes" id="UP000077098"/>
    </source>
</evidence>
<gene>
    <name evidence="1" type="ORF">A7J57_02925</name>
</gene>
<dbReference type="CDD" id="cd03801">
    <property type="entry name" value="GT4_PimA-like"/>
    <property type="match status" value="1"/>
</dbReference>
<organism evidence="1 2">
    <name type="scientific">Agrobacterium tumefaciens</name>
    <dbReference type="NCBI Taxonomy" id="358"/>
    <lineage>
        <taxon>Bacteria</taxon>
        <taxon>Pseudomonadati</taxon>
        <taxon>Pseudomonadota</taxon>
        <taxon>Alphaproteobacteria</taxon>
        <taxon>Hyphomicrobiales</taxon>
        <taxon>Rhizobiaceae</taxon>
        <taxon>Rhizobium/Agrobacterium group</taxon>
        <taxon>Agrobacterium</taxon>
        <taxon>Agrobacterium tumefaciens complex</taxon>
    </lineage>
</organism>
<name>A0A176X561_AGRTU</name>
<dbReference type="EMBL" id="LXPS01000033">
    <property type="protein sequence ID" value="OAE42014.1"/>
    <property type="molecule type" value="Genomic_DNA"/>
</dbReference>
<dbReference type="Pfam" id="PF13692">
    <property type="entry name" value="Glyco_trans_1_4"/>
    <property type="match status" value="1"/>
</dbReference>
<evidence type="ECO:0000313" key="1">
    <source>
        <dbReference type="EMBL" id="OAE42014.1"/>
    </source>
</evidence>
<dbReference type="RefSeq" id="WP_063950118.1">
    <property type="nucleotide sequence ID" value="NZ_CP072309.1"/>
</dbReference>
<reference evidence="1 2" key="1">
    <citation type="submission" date="2016-05" db="EMBL/GenBank/DDBJ databases">
        <authorList>
            <person name="Lavstsen T."/>
            <person name="Jespersen J.S."/>
        </authorList>
    </citation>
    <scope>NUCLEOTIDE SEQUENCE [LARGE SCALE GENOMIC DNA]</scope>
    <source>
        <strain evidence="1 2">KCJ1736</strain>
    </source>
</reference>
<dbReference type="GO" id="GO:0016757">
    <property type="term" value="F:glycosyltransferase activity"/>
    <property type="evidence" value="ECO:0007669"/>
    <property type="project" value="TreeGrafter"/>
</dbReference>
<dbReference type="PANTHER" id="PTHR45947">
    <property type="entry name" value="SULFOQUINOVOSYL TRANSFERASE SQD2"/>
    <property type="match status" value="1"/>
</dbReference>
<proteinExistence type="predicted"/>
<sequence>MKLAYFVLPHIGGTYSVFKHLRKGLADYGMDVRWLGVCKETYGLPLDLQGERAFGQLLRMPVNLSERECASRMATAIEEGGFDGVIVNVLGDQLQTNIARYLPEGILRILVVHNISPGTYAAARAVRDYAHVTIGVSERCCADLIARNGFSKDRTYAIPNAVDSDAFRRQAVRGVNRGPELKALFVGRIEDASKGVMWLREILDGSPEAVRLTIVGDGPDMGKLRRRLDRHDGRVSYAGSVQLSDIPVIMASHDVLIMPSRFEGLGMTMIEAMAGGCVPVVSHIRGVTDTIVVPGQNGFLFPIGNYTAAANAIARLHADRDLLERMSIAGKEMVLNRFSIERIAARYHDVISMTLNDRPGLSKVLKMEDWSIPAGLRPGLRTYLPLPLKNWLRVVRERL</sequence>
<comment type="caution">
    <text evidence="1">The sequence shown here is derived from an EMBL/GenBank/DDBJ whole genome shotgun (WGS) entry which is preliminary data.</text>
</comment>
<dbReference type="SUPFAM" id="SSF53756">
    <property type="entry name" value="UDP-Glycosyltransferase/glycogen phosphorylase"/>
    <property type="match status" value="1"/>
</dbReference>
<dbReference type="PANTHER" id="PTHR45947:SF3">
    <property type="entry name" value="SULFOQUINOVOSYL TRANSFERASE SQD2"/>
    <property type="match status" value="1"/>
</dbReference>
<dbReference type="Proteomes" id="UP000077098">
    <property type="component" value="Unassembled WGS sequence"/>
</dbReference>
<dbReference type="AlphaFoldDB" id="A0A176X561"/>